<name>A0A4Y2S9G4_ARAVE</name>
<sequence>MIISVHLINEFPGMAYQIYNPLQCQKRTCLTTYSLCRKVQPKPARSSTGVYEKLTGPFAIKSSPTCLSSHGPRKPRRISRRAQKRRPAVSYVVPSMSKDEKQESSYCATPKGSIRCINLVYQLTLLGVTQAIPTMALVACH</sequence>
<reference evidence="2 3" key="1">
    <citation type="journal article" date="2019" name="Sci. Rep.">
        <title>Orb-weaving spider Araneus ventricosus genome elucidates the spidroin gene catalogue.</title>
        <authorList>
            <person name="Kono N."/>
            <person name="Nakamura H."/>
            <person name="Ohtoshi R."/>
            <person name="Moran D.A.P."/>
            <person name="Shinohara A."/>
            <person name="Yoshida Y."/>
            <person name="Fujiwara M."/>
            <person name="Mori M."/>
            <person name="Tomita M."/>
            <person name="Arakawa K."/>
        </authorList>
    </citation>
    <scope>NUCLEOTIDE SEQUENCE [LARGE SCALE GENOMIC DNA]</scope>
</reference>
<gene>
    <name evidence="2" type="ORF">AVEN_33213_1</name>
</gene>
<evidence type="ECO:0000256" key="1">
    <source>
        <dbReference type="SAM" id="MobiDB-lite"/>
    </source>
</evidence>
<proteinExistence type="predicted"/>
<comment type="caution">
    <text evidence="2">The sequence shown here is derived from an EMBL/GenBank/DDBJ whole genome shotgun (WGS) entry which is preliminary data.</text>
</comment>
<evidence type="ECO:0000313" key="2">
    <source>
        <dbReference type="EMBL" id="GBN84697.1"/>
    </source>
</evidence>
<feature type="compositionally biased region" description="Basic residues" evidence="1">
    <location>
        <begin position="71"/>
        <end position="87"/>
    </location>
</feature>
<dbReference type="EMBL" id="BGPR01020451">
    <property type="protein sequence ID" value="GBN84697.1"/>
    <property type="molecule type" value="Genomic_DNA"/>
</dbReference>
<dbReference type="Proteomes" id="UP000499080">
    <property type="component" value="Unassembled WGS sequence"/>
</dbReference>
<feature type="region of interest" description="Disordered" evidence="1">
    <location>
        <begin position="65"/>
        <end position="101"/>
    </location>
</feature>
<evidence type="ECO:0000313" key="3">
    <source>
        <dbReference type="Proteomes" id="UP000499080"/>
    </source>
</evidence>
<dbReference type="AlphaFoldDB" id="A0A4Y2S9G4"/>
<accession>A0A4Y2S9G4</accession>
<protein>
    <submittedName>
        <fullName evidence="2">Uncharacterized protein</fullName>
    </submittedName>
</protein>
<organism evidence="2 3">
    <name type="scientific">Araneus ventricosus</name>
    <name type="common">Orbweaver spider</name>
    <name type="synonym">Epeira ventricosa</name>
    <dbReference type="NCBI Taxonomy" id="182803"/>
    <lineage>
        <taxon>Eukaryota</taxon>
        <taxon>Metazoa</taxon>
        <taxon>Ecdysozoa</taxon>
        <taxon>Arthropoda</taxon>
        <taxon>Chelicerata</taxon>
        <taxon>Arachnida</taxon>
        <taxon>Araneae</taxon>
        <taxon>Araneomorphae</taxon>
        <taxon>Entelegynae</taxon>
        <taxon>Araneoidea</taxon>
        <taxon>Araneidae</taxon>
        <taxon>Araneus</taxon>
    </lineage>
</organism>
<keyword evidence="3" id="KW-1185">Reference proteome</keyword>